<accession>A0A9P6MLQ3</accession>
<dbReference type="SUPFAM" id="SSF81296">
    <property type="entry name" value="E set domains"/>
    <property type="match status" value="1"/>
</dbReference>
<dbReference type="Gene3D" id="1.25.40.20">
    <property type="entry name" value="Ankyrin repeat-containing domain"/>
    <property type="match status" value="1"/>
</dbReference>
<dbReference type="SMART" id="SM00429">
    <property type="entry name" value="IPT"/>
    <property type="match status" value="1"/>
</dbReference>
<feature type="region of interest" description="Disordered" evidence="3">
    <location>
        <begin position="263"/>
        <end position="372"/>
    </location>
</feature>
<evidence type="ECO:0000313" key="5">
    <source>
        <dbReference type="EMBL" id="KAG0007357.1"/>
    </source>
</evidence>
<dbReference type="Proteomes" id="UP000703661">
    <property type="component" value="Unassembled WGS sequence"/>
</dbReference>
<evidence type="ECO:0000256" key="2">
    <source>
        <dbReference type="PROSITE-ProRule" id="PRU00023"/>
    </source>
</evidence>
<feature type="non-terminal residue" evidence="5">
    <location>
        <position position="1"/>
    </location>
</feature>
<dbReference type="PANTHER" id="PTHR23335:SF1">
    <property type="entry name" value="CALMODULIN-BINDING TRANSCRIPTION ACTIVATOR, ISOFORM F"/>
    <property type="match status" value="1"/>
</dbReference>
<evidence type="ECO:0000259" key="4">
    <source>
        <dbReference type="SMART" id="SM00429"/>
    </source>
</evidence>
<evidence type="ECO:0000256" key="3">
    <source>
        <dbReference type="SAM" id="MobiDB-lite"/>
    </source>
</evidence>
<dbReference type="PROSITE" id="PS50297">
    <property type="entry name" value="ANK_REP_REGION"/>
    <property type="match status" value="1"/>
</dbReference>
<proteinExistence type="predicted"/>
<dbReference type="InterPro" id="IPR057962">
    <property type="entry name" value="SPT23_MGA2_DBD"/>
</dbReference>
<protein>
    <submittedName>
        <fullName evidence="5">SPT3 Dosage dependent suppressor of Ty-induced promoter mutations-like protein</fullName>
    </submittedName>
</protein>
<feature type="compositionally biased region" description="Low complexity" evidence="3">
    <location>
        <begin position="319"/>
        <end position="332"/>
    </location>
</feature>
<dbReference type="InterPro" id="IPR036770">
    <property type="entry name" value="Ankyrin_rpt-contain_sf"/>
</dbReference>
<organism evidence="5 6">
    <name type="scientific">Entomortierella chlamydospora</name>
    <dbReference type="NCBI Taxonomy" id="101097"/>
    <lineage>
        <taxon>Eukaryota</taxon>
        <taxon>Fungi</taxon>
        <taxon>Fungi incertae sedis</taxon>
        <taxon>Mucoromycota</taxon>
        <taxon>Mortierellomycotina</taxon>
        <taxon>Mortierellomycetes</taxon>
        <taxon>Mortierellales</taxon>
        <taxon>Mortierellaceae</taxon>
        <taxon>Entomortierella</taxon>
    </lineage>
</organism>
<gene>
    <name evidence="5" type="primary">SPT23_5</name>
    <name evidence="5" type="ORF">BGZ80_004753</name>
</gene>
<dbReference type="InterPro" id="IPR002909">
    <property type="entry name" value="IPT_dom"/>
</dbReference>
<evidence type="ECO:0000313" key="6">
    <source>
        <dbReference type="Proteomes" id="UP000703661"/>
    </source>
</evidence>
<dbReference type="AlphaFoldDB" id="A0A9P6MLQ3"/>
<dbReference type="PROSITE" id="PS50088">
    <property type="entry name" value="ANK_REPEAT"/>
    <property type="match status" value="1"/>
</dbReference>
<dbReference type="GO" id="GO:0003690">
    <property type="term" value="F:double-stranded DNA binding"/>
    <property type="evidence" value="ECO:0007669"/>
    <property type="project" value="TreeGrafter"/>
</dbReference>
<dbReference type="EMBL" id="JAAAID010002390">
    <property type="protein sequence ID" value="KAG0007357.1"/>
    <property type="molecule type" value="Genomic_DNA"/>
</dbReference>
<feature type="repeat" description="ANK" evidence="2">
    <location>
        <begin position="516"/>
        <end position="548"/>
    </location>
</feature>
<feature type="compositionally biased region" description="Polar residues" evidence="3">
    <location>
        <begin position="344"/>
        <end position="353"/>
    </location>
</feature>
<feature type="compositionally biased region" description="Basic and acidic residues" evidence="3">
    <location>
        <begin position="333"/>
        <end position="342"/>
    </location>
</feature>
<dbReference type="Gene3D" id="2.60.40.10">
    <property type="entry name" value="Immunoglobulins"/>
    <property type="match status" value="1"/>
</dbReference>
<dbReference type="InterPro" id="IPR013783">
    <property type="entry name" value="Ig-like_fold"/>
</dbReference>
<dbReference type="Pfam" id="PF01833">
    <property type="entry name" value="TIG"/>
    <property type="match status" value="1"/>
</dbReference>
<comment type="caution">
    <text evidence="5">The sequence shown here is derived from an EMBL/GenBank/DDBJ whole genome shotgun (WGS) entry which is preliminary data.</text>
</comment>
<dbReference type="InterPro" id="IPR002110">
    <property type="entry name" value="Ankyrin_rpt"/>
</dbReference>
<keyword evidence="1 2" id="KW-0040">ANK repeat</keyword>
<dbReference type="CDD" id="cd00102">
    <property type="entry name" value="IPT"/>
    <property type="match status" value="1"/>
</dbReference>
<dbReference type="PANTHER" id="PTHR23335">
    <property type="entry name" value="CALMODULIN-BINDING TRANSCRIPTION ACTIVATOR CAMTA"/>
    <property type="match status" value="1"/>
</dbReference>
<feature type="domain" description="IPT/TIG" evidence="4">
    <location>
        <begin position="376"/>
        <end position="462"/>
    </location>
</feature>
<feature type="compositionally biased region" description="Basic and acidic residues" evidence="3">
    <location>
        <begin position="265"/>
        <end position="278"/>
    </location>
</feature>
<evidence type="ECO:0000256" key="1">
    <source>
        <dbReference type="ARBA" id="ARBA00023043"/>
    </source>
</evidence>
<keyword evidence="6" id="KW-1185">Reference proteome</keyword>
<dbReference type="GO" id="GO:0003712">
    <property type="term" value="F:transcription coregulator activity"/>
    <property type="evidence" value="ECO:0007669"/>
    <property type="project" value="TreeGrafter"/>
</dbReference>
<dbReference type="GO" id="GO:0005634">
    <property type="term" value="C:nucleus"/>
    <property type="evidence" value="ECO:0007669"/>
    <property type="project" value="TreeGrafter"/>
</dbReference>
<sequence length="565" mass="63127">MPPNTATAPLAQQFALGQQSHFESYLQHQSSDIRIDDSKNSQQPTQQWTSAVLQSSPNLTPSYRLDVKTHVFKKELQEYIPTRSEDHLRIETIIYVELSIVTQKEGTVVKNYDYVRLPRKLFFNMPDKVMAQEDVASKRILDVSASVQSPSNGWRVEEEACMRCARRMSAKLDENESRIMHILPELYRTEDGDGLINFRSGVANLQMKINCYCGHKKEREGFVIRFDSQSDSFASSHVTTPLMFYHQNKNRIASRAQAAAIKAQKRAEKLHQKEEYTRARNVVKSVSSNTKREPRSNGTESSRHNPLGHDYQHIPSPPDSLMSSPSGYSVSPESHDFLDHSDISVCSPSQPDPMTSLFPELSSESSQQQQQQQQLVAMISHMTPNTGPTRGGTLVTIHGSGFTVGEMMYVCFGETFVPIIPQHSQMVECFTPARSKAETVSVFALLSTAPTNPPAQCTFTYVDDNEKELIKLALQHDASTQPAPYSSLEKMIMGSFKLLGTPTSKNSEGLSIINSTGHTMLHLSVALQLESLAKDLISRGIDMSVKDKNGFTALDLARLFNDAVM</sequence>
<dbReference type="GO" id="GO:0006357">
    <property type="term" value="P:regulation of transcription by RNA polymerase II"/>
    <property type="evidence" value="ECO:0007669"/>
    <property type="project" value="TreeGrafter"/>
</dbReference>
<feature type="compositionally biased region" description="Low complexity" evidence="3">
    <location>
        <begin position="360"/>
        <end position="372"/>
    </location>
</feature>
<name>A0A9P6MLQ3_9FUNG</name>
<dbReference type="SUPFAM" id="SSF48403">
    <property type="entry name" value="Ankyrin repeat"/>
    <property type="match status" value="1"/>
</dbReference>
<dbReference type="InterPro" id="IPR014756">
    <property type="entry name" value="Ig_E-set"/>
</dbReference>
<dbReference type="Pfam" id="PF25603">
    <property type="entry name" value="SPT23_MGA2_DBD"/>
    <property type="match status" value="1"/>
</dbReference>
<reference evidence="5" key="1">
    <citation type="journal article" date="2020" name="Fungal Divers.">
        <title>Resolving the Mortierellaceae phylogeny through synthesis of multi-gene phylogenetics and phylogenomics.</title>
        <authorList>
            <person name="Vandepol N."/>
            <person name="Liber J."/>
            <person name="Desiro A."/>
            <person name="Na H."/>
            <person name="Kennedy M."/>
            <person name="Barry K."/>
            <person name="Grigoriev I.V."/>
            <person name="Miller A.N."/>
            <person name="O'Donnell K."/>
            <person name="Stajich J.E."/>
            <person name="Bonito G."/>
        </authorList>
    </citation>
    <scope>NUCLEOTIDE SEQUENCE</scope>
    <source>
        <strain evidence="5">NRRL 2769</strain>
    </source>
</reference>